<dbReference type="PANTHER" id="PTHR18901:SF38">
    <property type="entry name" value="PSEUDOURIDINE-5'-PHOSPHATASE"/>
    <property type="match status" value="1"/>
</dbReference>
<organism evidence="1 2">
    <name type="scientific">Candidozyma haemuli</name>
    <dbReference type="NCBI Taxonomy" id="45357"/>
    <lineage>
        <taxon>Eukaryota</taxon>
        <taxon>Fungi</taxon>
        <taxon>Dikarya</taxon>
        <taxon>Ascomycota</taxon>
        <taxon>Saccharomycotina</taxon>
        <taxon>Pichiomycetes</taxon>
        <taxon>Metschnikowiaceae</taxon>
        <taxon>Candidozyma</taxon>
    </lineage>
</organism>
<reference evidence="1 2" key="1">
    <citation type="submission" date="2021-06" db="EMBL/GenBank/DDBJ databases">
        <title>Candida outbreak in Lebanon.</title>
        <authorList>
            <person name="Finianos M."/>
        </authorList>
    </citation>
    <scope>NUCLEOTIDE SEQUENCE [LARGE SCALE GENOMIC DNA]</scope>
    <source>
        <strain evidence="1">CA3LBN</strain>
    </source>
</reference>
<dbReference type="PANTHER" id="PTHR18901">
    <property type="entry name" value="2-DEOXYGLUCOSE-6-PHOSPHATE PHOSPHATASE 2"/>
    <property type="match status" value="1"/>
</dbReference>
<proteinExistence type="predicted"/>
<gene>
    <name evidence="1" type="ORF">CA3LBN_000196</name>
</gene>
<dbReference type="SUPFAM" id="SSF56784">
    <property type="entry name" value="HAD-like"/>
    <property type="match status" value="1"/>
</dbReference>
<name>A0ABX8I493_9ASCO</name>
<keyword evidence="2" id="KW-1185">Reference proteome</keyword>
<dbReference type="Gene3D" id="3.40.50.1000">
    <property type="entry name" value="HAD superfamily/HAD-like"/>
    <property type="match status" value="1"/>
</dbReference>
<dbReference type="EMBL" id="CP076661">
    <property type="protein sequence ID" value="QWU85978.1"/>
    <property type="molecule type" value="Genomic_DNA"/>
</dbReference>
<evidence type="ECO:0000313" key="2">
    <source>
        <dbReference type="Proteomes" id="UP000825434"/>
    </source>
</evidence>
<dbReference type="SFLD" id="SFLDS00003">
    <property type="entry name" value="Haloacid_Dehalogenase"/>
    <property type="match status" value="1"/>
</dbReference>
<dbReference type="Proteomes" id="UP000825434">
    <property type="component" value="Chromosome 1"/>
</dbReference>
<dbReference type="Pfam" id="PF00702">
    <property type="entry name" value="Hydrolase"/>
    <property type="match status" value="1"/>
</dbReference>
<evidence type="ECO:0000313" key="1">
    <source>
        <dbReference type="EMBL" id="QWU85978.1"/>
    </source>
</evidence>
<accession>A0ABX8I493</accession>
<dbReference type="InterPro" id="IPR023198">
    <property type="entry name" value="PGP-like_dom2"/>
</dbReference>
<dbReference type="InterPro" id="IPR036412">
    <property type="entry name" value="HAD-like_sf"/>
</dbReference>
<sequence length="245" mass="27206">MTKGSRTIKACLFDMDGTLINTEDIYTEAATEALALYGKGPLTWDIKIDLQGRPGPEAAQRVVDFFELPVTREEFMRKSYEVQETKWDRSAFLPGALELLEYLKKHNVPIGLATSSNTANYEKKTAHLEHGFSLFDGHIVTGDDSRIPPGCGKPKPDIWYACLKSINDAREKKGLETIKIEECLIFEDGIPGVVSGKNANGYVIWIPHPCALKELNGKEKGIIGEGGEILDSIEEFDKAKFGLDR</sequence>
<dbReference type="Gene3D" id="1.10.150.240">
    <property type="entry name" value="Putative phosphatase, domain 2"/>
    <property type="match status" value="1"/>
</dbReference>
<dbReference type="InterPro" id="IPR023214">
    <property type="entry name" value="HAD_sf"/>
</dbReference>
<protein>
    <submittedName>
        <fullName evidence="1">Uncharacterized protein</fullName>
    </submittedName>
</protein>
<dbReference type="SFLD" id="SFLDG01129">
    <property type="entry name" value="C1.5:_HAD__Beta-PGM__Phosphata"/>
    <property type="match status" value="1"/>
</dbReference>